<name>A0ABD2QA13_9PLAT</name>
<evidence type="ECO:0000313" key="2">
    <source>
        <dbReference type="Proteomes" id="UP001626550"/>
    </source>
</evidence>
<dbReference type="Proteomes" id="UP001626550">
    <property type="component" value="Unassembled WGS sequence"/>
</dbReference>
<evidence type="ECO:0000313" key="1">
    <source>
        <dbReference type="EMBL" id="KAL3315566.1"/>
    </source>
</evidence>
<comment type="caution">
    <text evidence="1">The sequence shown here is derived from an EMBL/GenBank/DDBJ whole genome shotgun (WGS) entry which is preliminary data.</text>
</comment>
<gene>
    <name evidence="1" type="ORF">Ciccas_005799</name>
</gene>
<protein>
    <submittedName>
        <fullName evidence="1">Uncharacterized protein</fullName>
    </submittedName>
</protein>
<dbReference type="EMBL" id="JBJKFK010000720">
    <property type="protein sequence ID" value="KAL3315566.1"/>
    <property type="molecule type" value="Genomic_DNA"/>
</dbReference>
<accession>A0ABD2QA13</accession>
<proteinExistence type="predicted"/>
<reference evidence="1 2" key="1">
    <citation type="submission" date="2024-11" db="EMBL/GenBank/DDBJ databases">
        <title>Adaptive evolution of stress response genes in parasites aligns with host niche diversity.</title>
        <authorList>
            <person name="Hahn C."/>
            <person name="Resl P."/>
        </authorList>
    </citation>
    <scope>NUCLEOTIDE SEQUENCE [LARGE SCALE GENOMIC DNA]</scope>
    <source>
        <strain evidence="1">EGGRZ-B1_66</strain>
        <tissue evidence="1">Body</tissue>
    </source>
</reference>
<organism evidence="1 2">
    <name type="scientific">Cichlidogyrus casuarinus</name>
    <dbReference type="NCBI Taxonomy" id="1844966"/>
    <lineage>
        <taxon>Eukaryota</taxon>
        <taxon>Metazoa</taxon>
        <taxon>Spiralia</taxon>
        <taxon>Lophotrochozoa</taxon>
        <taxon>Platyhelminthes</taxon>
        <taxon>Monogenea</taxon>
        <taxon>Monopisthocotylea</taxon>
        <taxon>Dactylogyridea</taxon>
        <taxon>Ancyrocephalidae</taxon>
        <taxon>Cichlidogyrus</taxon>
    </lineage>
</organism>
<keyword evidence="2" id="KW-1185">Reference proteome</keyword>
<sequence>MDQFKPKTAQPINRFLRHLLPAPKSSTLVPREEIAELASLYKNGQLTAFETFNELEAYKQDQAVSNTIRHINSDKTAKSQFITSLNVLLRSPPTAKYICALSMLLFASSSDDTAGRITGSTPCMRQLPPLPRQKNKLKPLHLDCGEDRDSQVRPSFVFNKAFLRF</sequence>
<dbReference type="AlphaFoldDB" id="A0ABD2QA13"/>